<organism evidence="5 6">
    <name type="scientific">Amycolatopsis nalaikhensis</name>
    <dbReference type="NCBI Taxonomy" id="715472"/>
    <lineage>
        <taxon>Bacteria</taxon>
        <taxon>Bacillati</taxon>
        <taxon>Actinomycetota</taxon>
        <taxon>Actinomycetes</taxon>
        <taxon>Pseudonocardiales</taxon>
        <taxon>Pseudonocardiaceae</taxon>
        <taxon>Amycolatopsis</taxon>
    </lineage>
</organism>
<accession>A0ABY8XZ94</accession>
<feature type="domain" description="Phospholipase/carboxylesterase/thioesterase" evidence="4">
    <location>
        <begin position="159"/>
        <end position="264"/>
    </location>
</feature>
<dbReference type="Proteomes" id="UP001227101">
    <property type="component" value="Chromosome"/>
</dbReference>
<evidence type="ECO:0000259" key="4">
    <source>
        <dbReference type="Pfam" id="PF02230"/>
    </source>
</evidence>
<evidence type="ECO:0000313" key="6">
    <source>
        <dbReference type="Proteomes" id="UP001227101"/>
    </source>
</evidence>
<dbReference type="PANTHER" id="PTHR43037">
    <property type="entry name" value="UNNAMED PRODUCT-RELATED"/>
    <property type="match status" value="1"/>
</dbReference>
<evidence type="ECO:0000256" key="2">
    <source>
        <dbReference type="ARBA" id="ARBA00022801"/>
    </source>
</evidence>
<protein>
    <recommendedName>
        <fullName evidence="4">Phospholipase/carboxylesterase/thioesterase domain-containing protein</fullName>
    </recommendedName>
</protein>
<sequence length="438" mass="47106">MLSPREARALCSGTDVESTLRVLRREHIDAGALRKLLAQREDDGEGPRPTVAELVDEHGRTSEAAVHVPAGVPRGRLGALVVLHGAGGSGPQVLPHFTALGDRVGAAVICPTAQVPPRPANGLDLAGPFGKRFARPSWDLRGGDLPLAALRWARSVLDVDPDRCFVAGVSMGGLATWNLGMRFWPRFAGAVPLNGALSMWEVFGTDRRSRTLLPNLRALPVFAVHGSEDEQIPARFDRQSVATLRELGHHDVEYVEVADGQHGLETLGMGPGTPLHRRLAQWLAARRRATCPVAIRHRADEDRHGRAHWVQASGISPRAAAEVRAHRKGPGHVVIDVEHATSVTLHLSSAWVSPGETLRVSVNGETSAVRFEPDLETTVASFRETADPDSTAEQVASFEVPPDTETRDDAAHPIRDPRDAARQGHRTGGDLRAGTAGP</sequence>
<name>A0ABY8XZ94_9PSEU</name>
<reference evidence="5 6" key="1">
    <citation type="submission" date="2023-06" db="EMBL/GenBank/DDBJ databases">
        <authorList>
            <person name="Oyuntsetseg B."/>
            <person name="Kim S.B."/>
        </authorList>
    </citation>
    <scope>NUCLEOTIDE SEQUENCE [LARGE SCALE GENOMIC DNA]</scope>
    <source>
        <strain evidence="5 6">2-2</strain>
    </source>
</reference>
<dbReference type="Pfam" id="PF02230">
    <property type="entry name" value="Abhydrolase_2"/>
    <property type="match status" value="1"/>
</dbReference>
<dbReference type="EMBL" id="CP127173">
    <property type="protein sequence ID" value="WIV61043.1"/>
    <property type="molecule type" value="Genomic_DNA"/>
</dbReference>
<dbReference type="InterPro" id="IPR003140">
    <property type="entry name" value="PLipase/COase/thioEstase"/>
</dbReference>
<dbReference type="Gene3D" id="3.40.50.1820">
    <property type="entry name" value="alpha/beta hydrolase"/>
    <property type="match status" value="1"/>
</dbReference>
<dbReference type="InterPro" id="IPR050955">
    <property type="entry name" value="Plant_Biomass_Hydrol_Est"/>
</dbReference>
<keyword evidence="6" id="KW-1185">Reference proteome</keyword>
<feature type="compositionally biased region" description="Basic and acidic residues" evidence="3">
    <location>
        <begin position="404"/>
        <end position="422"/>
    </location>
</feature>
<proteinExistence type="predicted"/>
<feature type="region of interest" description="Disordered" evidence="3">
    <location>
        <begin position="384"/>
        <end position="438"/>
    </location>
</feature>
<keyword evidence="1" id="KW-0732">Signal</keyword>
<evidence type="ECO:0000256" key="3">
    <source>
        <dbReference type="SAM" id="MobiDB-lite"/>
    </source>
</evidence>
<gene>
    <name evidence="5" type="ORF">QP939_21800</name>
</gene>
<keyword evidence="2" id="KW-0378">Hydrolase</keyword>
<dbReference type="SUPFAM" id="SSF53474">
    <property type="entry name" value="alpha/beta-Hydrolases"/>
    <property type="match status" value="1"/>
</dbReference>
<dbReference type="RefSeq" id="WP_285458657.1">
    <property type="nucleotide sequence ID" value="NZ_CP127173.1"/>
</dbReference>
<dbReference type="InterPro" id="IPR029058">
    <property type="entry name" value="AB_hydrolase_fold"/>
</dbReference>
<evidence type="ECO:0000313" key="5">
    <source>
        <dbReference type="EMBL" id="WIV61043.1"/>
    </source>
</evidence>
<dbReference type="PANTHER" id="PTHR43037:SF5">
    <property type="entry name" value="FERULOYL ESTERASE"/>
    <property type="match status" value="1"/>
</dbReference>
<evidence type="ECO:0000256" key="1">
    <source>
        <dbReference type="ARBA" id="ARBA00022729"/>
    </source>
</evidence>